<comment type="similarity">
    <text evidence="3">Belongs to the folylpolyglutamate synthase family.</text>
</comment>
<accession>A0A0E0BCE5</accession>
<evidence type="ECO:0000256" key="6">
    <source>
        <dbReference type="ARBA" id="ARBA00022563"/>
    </source>
</evidence>
<comment type="pathway">
    <text evidence="2">Cofactor biosynthesis; tetrahydrofolylpolyglutamate biosynthesis.</text>
</comment>
<dbReference type="FunFam" id="3.90.190.20:FF:000011">
    <property type="entry name" value="Folylpolyglutamate synthase"/>
    <property type="match status" value="1"/>
</dbReference>
<evidence type="ECO:0000256" key="16">
    <source>
        <dbReference type="ARBA" id="ARBA00047493"/>
    </source>
</evidence>
<keyword evidence="12" id="KW-0460">Magnesium</keyword>
<evidence type="ECO:0000256" key="2">
    <source>
        <dbReference type="ARBA" id="ARBA00005150"/>
    </source>
</evidence>
<dbReference type="SMART" id="SM00132">
    <property type="entry name" value="LIM"/>
    <property type="match status" value="2"/>
</dbReference>
<dbReference type="GO" id="GO:0005524">
    <property type="term" value="F:ATP binding"/>
    <property type="evidence" value="ECO:0007669"/>
    <property type="project" value="UniProtKB-KW"/>
</dbReference>
<proteinExistence type="inferred from homology"/>
<evidence type="ECO:0000256" key="8">
    <source>
        <dbReference type="ARBA" id="ARBA00022723"/>
    </source>
</evidence>
<keyword evidence="6" id="KW-0554">One-carbon metabolism</keyword>
<dbReference type="PROSITE" id="PS50023">
    <property type="entry name" value="LIM_DOMAIN_2"/>
    <property type="match status" value="2"/>
</dbReference>
<comment type="catalytic activity">
    <reaction evidence="16">
        <text>(6S)-5,6,7,8-tetrahydrofolyl-(gamma-L-Glu)(n) + L-glutamate + ATP = (6S)-5,6,7,8-tetrahydrofolyl-(gamma-L-Glu)(n+1) + ADP + phosphate + H(+)</text>
        <dbReference type="Rhea" id="RHEA:10580"/>
        <dbReference type="Rhea" id="RHEA-COMP:14738"/>
        <dbReference type="Rhea" id="RHEA-COMP:14740"/>
        <dbReference type="ChEBI" id="CHEBI:15378"/>
        <dbReference type="ChEBI" id="CHEBI:29985"/>
        <dbReference type="ChEBI" id="CHEBI:30616"/>
        <dbReference type="ChEBI" id="CHEBI:43474"/>
        <dbReference type="ChEBI" id="CHEBI:141005"/>
        <dbReference type="ChEBI" id="CHEBI:456216"/>
        <dbReference type="EC" id="6.3.2.17"/>
    </reaction>
</comment>
<dbReference type="PANTHER" id="PTHR11136:SF6">
    <property type="entry name" value="FOLYLPOLYGLUTAMATE SYNTHASE"/>
    <property type="match status" value="1"/>
</dbReference>
<dbReference type="GO" id="GO:0004326">
    <property type="term" value="F:tetrahydrofolylpolyglutamate synthase activity"/>
    <property type="evidence" value="ECO:0007669"/>
    <property type="project" value="UniProtKB-EC"/>
</dbReference>
<feature type="region of interest" description="Disordered" evidence="18">
    <location>
        <begin position="1"/>
        <end position="33"/>
    </location>
</feature>
<keyword evidence="13 17" id="KW-0440">LIM domain</keyword>
<evidence type="ECO:0000313" key="20">
    <source>
        <dbReference type="EnsemblPlants" id="OGLUM10G14780.2"/>
    </source>
</evidence>
<evidence type="ECO:0000256" key="11">
    <source>
        <dbReference type="ARBA" id="ARBA00022840"/>
    </source>
</evidence>
<dbReference type="GO" id="GO:0046872">
    <property type="term" value="F:metal ion binding"/>
    <property type="evidence" value="ECO:0007669"/>
    <property type="project" value="UniProtKB-KW"/>
</dbReference>
<dbReference type="GO" id="GO:0005739">
    <property type="term" value="C:mitochondrion"/>
    <property type="evidence" value="ECO:0007669"/>
    <property type="project" value="TreeGrafter"/>
</dbReference>
<organism evidence="20">
    <name type="scientific">Oryza glumipatula</name>
    <dbReference type="NCBI Taxonomy" id="40148"/>
    <lineage>
        <taxon>Eukaryota</taxon>
        <taxon>Viridiplantae</taxon>
        <taxon>Streptophyta</taxon>
        <taxon>Embryophyta</taxon>
        <taxon>Tracheophyta</taxon>
        <taxon>Spermatophyta</taxon>
        <taxon>Magnoliopsida</taxon>
        <taxon>Liliopsida</taxon>
        <taxon>Poales</taxon>
        <taxon>Poaceae</taxon>
        <taxon>BOP clade</taxon>
        <taxon>Oryzoideae</taxon>
        <taxon>Oryzeae</taxon>
        <taxon>Oryzinae</taxon>
        <taxon>Oryza</taxon>
    </lineage>
</organism>
<evidence type="ECO:0000256" key="14">
    <source>
        <dbReference type="ARBA" id="ARBA00030592"/>
    </source>
</evidence>
<dbReference type="GO" id="GO:0005829">
    <property type="term" value="C:cytosol"/>
    <property type="evidence" value="ECO:0007669"/>
    <property type="project" value="TreeGrafter"/>
</dbReference>
<dbReference type="EC" id="6.3.2.17" evidence="4"/>
<evidence type="ECO:0000313" key="21">
    <source>
        <dbReference type="Proteomes" id="UP000026961"/>
    </source>
</evidence>
<dbReference type="Pfam" id="PF00412">
    <property type="entry name" value="LIM"/>
    <property type="match status" value="2"/>
</dbReference>
<dbReference type="Gene3D" id="3.40.1190.10">
    <property type="entry name" value="Mur-like, catalytic domain"/>
    <property type="match status" value="1"/>
</dbReference>
<name>A0A0E0BCE5_9ORYZ</name>
<dbReference type="PANTHER" id="PTHR11136">
    <property type="entry name" value="FOLYLPOLYGLUTAMATE SYNTHASE-RELATED"/>
    <property type="match status" value="1"/>
</dbReference>
<dbReference type="InterPro" id="IPR018109">
    <property type="entry name" value="Folylpolyglutamate_synth_CS"/>
</dbReference>
<dbReference type="InterPro" id="IPR036565">
    <property type="entry name" value="Mur-like_cat_sf"/>
</dbReference>
<dbReference type="FunFam" id="3.40.1190.10:FF:000017">
    <property type="entry name" value="Folylpolyglutamate synthase"/>
    <property type="match status" value="1"/>
</dbReference>
<dbReference type="FunFam" id="2.10.110.10:FF:000002">
    <property type="entry name" value="LIM domain and actin-binding 1"/>
    <property type="match status" value="2"/>
</dbReference>
<keyword evidence="11" id="KW-0067">ATP-binding</keyword>
<comment type="cofactor">
    <cofactor evidence="1">
        <name>a monovalent cation</name>
        <dbReference type="ChEBI" id="CHEBI:60242"/>
    </cofactor>
</comment>
<evidence type="ECO:0000256" key="9">
    <source>
        <dbReference type="ARBA" id="ARBA00022741"/>
    </source>
</evidence>
<evidence type="ECO:0000256" key="12">
    <source>
        <dbReference type="ARBA" id="ARBA00022842"/>
    </source>
</evidence>
<sequence>MRASGAASPPPSSAATTTTTTLLVPSSSVAMPPPRLAHLRRRSSSLLLLHHNHHHHRGGGSAPPHPLLRPPPPPQSHPFQLLTPRAAMASVAQPGVAAGSAEYEEVLGCISSLITQKVRADTGNRGNQWELMAKYLQILELEEPIARLKVVHVAGTKGKGSTCTFAESILRSCGFRTGLFTSPHLMDVRERFRLNGLDISEEKFIRYFWWCWNKLKDKTGGDIPMPAYFRFLALLAFKIFSDEQVDVAVLEVGLGGKYDATNVVKAPVVCGISSLGYDHMEILGNTLGEIAGEKAGILKKGVPAYTVPQPEEAMSVLKHRASELGVPLQVVQPLDPQQLDDQPLGLHGEHQYMNAGLAVALVNTWLQRQGHFNILHKKHSVTLPDQFIEGLSSACLQGRAQIVPDPEVLSKDSSSLIFYLDGAHSPESMEICAKWFSCVTRKDEQQPGPLDQLHIGTNSRKILLFNCMSVRDPQRLLPCLLATCAQNGLQFDHALFVPNQSQYNKLGSHASPPSERVQIDLSWQLSLQRVWEGLLHSNKGLNGSNSSTASSVFESLPLAIKWLRETAQQNQSTSYQEGCASEFLLATNRHIARHIPTENTKMTFSGTQDKCNACDKTVHFIDLLTADSIPYHKSCFRCSHCKGTLSMCSYSSMDGVLYCKTHFEQLFKETGTFKKNFPSGTKANSEQAKIPSKLSSVFCGTQDKCTACKKTVYPLEKMTMEGECYHRTCFKCAHGGCLLTNASYASHNGILYCQNHFWQLFKKSGSYDNLLKPASAAAENTVESEVAVAEPAKEDPETEEAAKEEEEASPEQVAEAVVEDQEHS</sequence>
<evidence type="ECO:0000256" key="13">
    <source>
        <dbReference type="ARBA" id="ARBA00023038"/>
    </source>
</evidence>
<evidence type="ECO:0000256" key="5">
    <source>
        <dbReference type="ARBA" id="ARBA00018660"/>
    </source>
</evidence>
<feature type="compositionally biased region" description="Low complexity" evidence="18">
    <location>
        <begin position="1"/>
        <end position="30"/>
    </location>
</feature>
<dbReference type="SUPFAM" id="SSF53244">
    <property type="entry name" value="MurD-like peptide ligases, peptide-binding domain"/>
    <property type="match status" value="1"/>
</dbReference>
<feature type="region of interest" description="Disordered" evidence="18">
    <location>
        <begin position="53"/>
        <end position="75"/>
    </location>
</feature>
<evidence type="ECO:0000256" key="4">
    <source>
        <dbReference type="ARBA" id="ARBA00013025"/>
    </source>
</evidence>
<evidence type="ECO:0000256" key="3">
    <source>
        <dbReference type="ARBA" id="ARBA00008276"/>
    </source>
</evidence>
<dbReference type="EnsemblPlants" id="OGLUM10G14780.2">
    <property type="protein sequence ID" value="OGLUM10G14780.2"/>
    <property type="gene ID" value="OGLUM10G14780"/>
</dbReference>
<dbReference type="GO" id="GO:0006730">
    <property type="term" value="P:one-carbon metabolic process"/>
    <property type="evidence" value="ECO:0007669"/>
    <property type="project" value="UniProtKB-KW"/>
</dbReference>
<dbReference type="InterPro" id="IPR001645">
    <property type="entry name" value="Folylpolyglutamate_synth"/>
</dbReference>
<reference evidence="20" key="2">
    <citation type="submission" date="2018-05" db="EMBL/GenBank/DDBJ databases">
        <title>OgluRS3 (Oryza glumaepatula Reference Sequence Version 3).</title>
        <authorList>
            <person name="Zhang J."/>
            <person name="Kudrna D."/>
            <person name="Lee S."/>
            <person name="Talag J."/>
            <person name="Welchert J."/>
            <person name="Wing R.A."/>
        </authorList>
    </citation>
    <scope>NUCLEOTIDE SEQUENCE [LARGE SCALE GENOMIC DNA]</scope>
</reference>
<dbReference type="Proteomes" id="UP000026961">
    <property type="component" value="Chromosome 10"/>
</dbReference>
<dbReference type="PROSITE" id="PS00478">
    <property type="entry name" value="LIM_DOMAIN_1"/>
    <property type="match status" value="1"/>
</dbReference>
<evidence type="ECO:0000256" key="18">
    <source>
        <dbReference type="SAM" id="MobiDB-lite"/>
    </source>
</evidence>
<dbReference type="eggNOG" id="KOG2525">
    <property type="taxonomic scope" value="Eukaryota"/>
</dbReference>
<evidence type="ECO:0000256" key="10">
    <source>
        <dbReference type="ARBA" id="ARBA00022833"/>
    </source>
</evidence>
<keyword evidence="8 17" id="KW-0479">Metal-binding</keyword>
<feature type="domain" description="LIM zinc-binding" evidence="19">
    <location>
        <begin position="609"/>
        <end position="669"/>
    </location>
</feature>
<dbReference type="NCBIfam" id="TIGR01499">
    <property type="entry name" value="folC"/>
    <property type="match status" value="1"/>
</dbReference>
<evidence type="ECO:0000256" key="15">
    <source>
        <dbReference type="ARBA" id="ARBA00030876"/>
    </source>
</evidence>
<evidence type="ECO:0000256" key="1">
    <source>
        <dbReference type="ARBA" id="ARBA00001944"/>
    </source>
</evidence>
<dbReference type="Gene3D" id="2.10.110.10">
    <property type="entry name" value="Cysteine Rich Protein"/>
    <property type="match status" value="2"/>
</dbReference>
<dbReference type="PROSITE" id="PS01012">
    <property type="entry name" value="FOLYLPOLYGLU_SYNT_2"/>
    <property type="match status" value="1"/>
</dbReference>
<dbReference type="CDD" id="cd09440">
    <property type="entry name" value="LIM1_SF3"/>
    <property type="match status" value="1"/>
</dbReference>
<feature type="compositionally biased region" description="Acidic residues" evidence="18">
    <location>
        <begin position="796"/>
        <end position="809"/>
    </location>
</feature>
<dbReference type="SUPFAM" id="SSF57716">
    <property type="entry name" value="Glucocorticoid receptor-like (DNA-binding domain)"/>
    <property type="match status" value="4"/>
</dbReference>
<keyword evidence="21" id="KW-1185">Reference proteome</keyword>
<dbReference type="GO" id="GO:0051015">
    <property type="term" value="F:actin filament binding"/>
    <property type="evidence" value="ECO:0007669"/>
    <property type="project" value="UniProtKB-ARBA"/>
</dbReference>
<evidence type="ECO:0000256" key="7">
    <source>
        <dbReference type="ARBA" id="ARBA00022598"/>
    </source>
</evidence>
<dbReference type="Gene3D" id="3.90.190.20">
    <property type="entry name" value="Mur ligase, C-terminal domain"/>
    <property type="match status" value="1"/>
</dbReference>
<protein>
    <recommendedName>
        <fullName evidence="5">Folylpolyglutamate synthase</fullName>
        <ecNumber evidence="4">6.3.2.17</ecNumber>
    </recommendedName>
    <alternativeName>
        <fullName evidence="15">Folylpoly-gamma-glutamate synthetase</fullName>
    </alternativeName>
    <alternativeName>
        <fullName evidence="14">Tetrahydrofolylpolyglutamate synthase</fullName>
    </alternativeName>
</protein>
<keyword evidence="7" id="KW-0436">Ligase</keyword>
<dbReference type="Gramene" id="OGLUM10G14780.2">
    <property type="protein sequence ID" value="OGLUM10G14780.2"/>
    <property type="gene ID" value="OGLUM10G14780"/>
</dbReference>
<feature type="compositionally biased region" description="Pro residues" evidence="18">
    <location>
        <begin position="63"/>
        <end position="75"/>
    </location>
</feature>
<dbReference type="eggNOG" id="KOG1700">
    <property type="taxonomic scope" value="Eukaryota"/>
</dbReference>
<evidence type="ECO:0000256" key="17">
    <source>
        <dbReference type="PROSITE-ProRule" id="PRU00125"/>
    </source>
</evidence>
<dbReference type="SUPFAM" id="SSF53623">
    <property type="entry name" value="MurD-like peptide ligases, catalytic domain"/>
    <property type="match status" value="1"/>
</dbReference>
<feature type="domain" description="LIM zinc-binding" evidence="19">
    <location>
        <begin position="703"/>
        <end position="763"/>
    </location>
</feature>
<dbReference type="GO" id="GO:0051017">
    <property type="term" value="P:actin filament bundle assembly"/>
    <property type="evidence" value="ECO:0007669"/>
    <property type="project" value="UniProtKB-ARBA"/>
</dbReference>
<keyword evidence="9" id="KW-0547">Nucleotide-binding</keyword>
<dbReference type="InterPro" id="IPR001781">
    <property type="entry name" value="Znf_LIM"/>
</dbReference>
<keyword evidence="10 17" id="KW-0862">Zinc</keyword>
<dbReference type="AlphaFoldDB" id="A0A0E0BCE5"/>
<reference evidence="20" key="1">
    <citation type="submission" date="2015-04" db="UniProtKB">
        <authorList>
            <consortium name="EnsemblPlants"/>
        </authorList>
    </citation>
    <scope>IDENTIFICATION</scope>
</reference>
<feature type="region of interest" description="Disordered" evidence="18">
    <location>
        <begin position="780"/>
        <end position="824"/>
    </location>
</feature>
<dbReference type="InterPro" id="IPR036615">
    <property type="entry name" value="Mur_ligase_C_dom_sf"/>
</dbReference>
<dbReference type="STRING" id="40148.A0A0E0BCE5"/>
<evidence type="ECO:0000259" key="19">
    <source>
        <dbReference type="PROSITE" id="PS50023"/>
    </source>
</evidence>